<keyword evidence="5" id="KW-0175">Coiled coil</keyword>
<evidence type="ECO:0000259" key="7">
    <source>
        <dbReference type="PROSITE" id="PS50016"/>
    </source>
</evidence>
<dbReference type="GO" id="GO:0008270">
    <property type="term" value="F:zinc ion binding"/>
    <property type="evidence" value="ECO:0007669"/>
    <property type="project" value="UniProtKB-KW"/>
</dbReference>
<accession>A0A8B7XRR8</accession>
<name>A0A8B7XRR8_ACAPL</name>
<dbReference type="InterPro" id="IPR013083">
    <property type="entry name" value="Znf_RING/FYVE/PHD"/>
</dbReference>
<dbReference type="KEGG" id="aplc:110975071"/>
<protein>
    <submittedName>
        <fullName evidence="9">PHD finger protein 21A-like isoform X1</fullName>
    </submittedName>
</protein>
<organism evidence="8 9">
    <name type="scientific">Acanthaster planci</name>
    <name type="common">Crown-of-thorns starfish</name>
    <dbReference type="NCBI Taxonomy" id="133434"/>
    <lineage>
        <taxon>Eukaryota</taxon>
        <taxon>Metazoa</taxon>
        <taxon>Echinodermata</taxon>
        <taxon>Eleutherozoa</taxon>
        <taxon>Asterozoa</taxon>
        <taxon>Asteroidea</taxon>
        <taxon>Valvatacea</taxon>
        <taxon>Valvatida</taxon>
        <taxon>Acanthasteridae</taxon>
        <taxon>Acanthaster</taxon>
    </lineage>
</organism>
<proteinExistence type="predicted"/>
<evidence type="ECO:0000256" key="1">
    <source>
        <dbReference type="ARBA" id="ARBA00022723"/>
    </source>
</evidence>
<dbReference type="RefSeq" id="XP_022082887.1">
    <property type="nucleotide sequence ID" value="XM_022227195.1"/>
</dbReference>
<dbReference type="AlphaFoldDB" id="A0A8B7XRR8"/>
<evidence type="ECO:0000256" key="5">
    <source>
        <dbReference type="SAM" id="Coils"/>
    </source>
</evidence>
<dbReference type="PANTHER" id="PTHR24102:SF28">
    <property type="entry name" value="PHD-TYPE DOMAIN-CONTAINING PROTEIN"/>
    <property type="match status" value="1"/>
</dbReference>
<sequence length="470" mass="52401">MPVRVQCVAIRYTRTHCTSIITTKSASPGSFLSSQFCPILSPSLAILHHPEILVAKMKNDPQNVELKKQLHDQQAKITTLSEKQKKVVEQLRSDLGIQKESPVGKNEQVTSTPLTTSQNLNIPNRAVPTSTAAISKTPPGAQRGSSQHHHHQHQSPTTPTRMSILTNKPTTVTIKVPNVASRLAQSKHTPAGQPLQKEPSSPSNLYKKLTALPRPSAPGHGGVRNNATKKPLSPEEQKLEFMASLGLITQKTAEQLRCKRSERKRRSTANPQFSNYDRQEMESRQSATRFLEANGFGQEKRKRGKFHKGSEGSADNAENNLNGTLHKQEVDKHQDHCSACGLATDELLMCDTCPLVYHLGCLDPPLSAVPPGMWSCPQCKLKGSQSDWHGTLAIVHSYVQHRTMKEEEKRRLQKRASELQNERVQLEDKARQLNDAIAKQMQARDCLTESFRKTEKAIVQLQGFISRFQV</sequence>
<feature type="compositionally biased region" description="Polar residues" evidence="6">
    <location>
        <begin position="107"/>
        <end position="134"/>
    </location>
</feature>
<dbReference type="Pfam" id="PF00628">
    <property type="entry name" value="PHD"/>
    <property type="match status" value="1"/>
</dbReference>
<dbReference type="GeneID" id="110975071"/>
<dbReference type="CDD" id="cd15523">
    <property type="entry name" value="PHD_PHF21A"/>
    <property type="match status" value="1"/>
</dbReference>
<feature type="region of interest" description="Disordered" evidence="6">
    <location>
        <begin position="183"/>
        <end position="234"/>
    </location>
</feature>
<keyword evidence="8" id="KW-1185">Reference proteome</keyword>
<dbReference type="OrthoDB" id="336088at2759"/>
<evidence type="ECO:0000313" key="8">
    <source>
        <dbReference type="Proteomes" id="UP000694845"/>
    </source>
</evidence>
<feature type="region of interest" description="Disordered" evidence="6">
    <location>
        <begin position="98"/>
        <end position="163"/>
    </location>
</feature>
<keyword evidence="2 4" id="KW-0863">Zinc-finger</keyword>
<keyword evidence="1" id="KW-0479">Metal-binding</keyword>
<dbReference type="SUPFAM" id="SSF57903">
    <property type="entry name" value="FYVE/PHD zinc finger"/>
    <property type="match status" value="1"/>
</dbReference>
<evidence type="ECO:0000313" key="9">
    <source>
        <dbReference type="RefSeq" id="XP_022082887.1"/>
    </source>
</evidence>
<dbReference type="InterPro" id="IPR019786">
    <property type="entry name" value="Zinc_finger_PHD-type_CS"/>
</dbReference>
<feature type="coiled-coil region" evidence="5">
    <location>
        <begin position="402"/>
        <end position="443"/>
    </location>
</feature>
<dbReference type="InterPro" id="IPR001965">
    <property type="entry name" value="Znf_PHD"/>
</dbReference>
<dbReference type="PROSITE" id="PS01359">
    <property type="entry name" value="ZF_PHD_1"/>
    <property type="match status" value="1"/>
</dbReference>
<reference evidence="9" key="1">
    <citation type="submission" date="2025-08" db="UniProtKB">
        <authorList>
            <consortium name="RefSeq"/>
        </authorList>
    </citation>
    <scope>IDENTIFICATION</scope>
</reference>
<feature type="domain" description="PHD-type" evidence="7">
    <location>
        <begin position="334"/>
        <end position="382"/>
    </location>
</feature>
<dbReference type="InterPro" id="IPR019787">
    <property type="entry name" value="Znf_PHD-finger"/>
</dbReference>
<gene>
    <name evidence="9" type="primary">LOC110975071</name>
</gene>
<dbReference type="PROSITE" id="PS50016">
    <property type="entry name" value="ZF_PHD_2"/>
    <property type="match status" value="1"/>
</dbReference>
<evidence type="ECO:0000256" key="2">
    <source>
        <dbReference type="ARBA" id="ARBA00022771"/>
    </source>
</evidence>
<dbReference type="PANTHER" id="PTHR24102">
    <property type="entry name" value="PHD FINGER PROTEIN"/>
    <property type="match status" value="1"/>
</dbReference>
<evidence type="ECO:0000256" key="6">
    <source>
        <dbReference type="SAM" id="MobiDB-lite"/>
    </source>
</evidence>
<dbReference type="Proteomes" id="UP000694845">
    <property type="component" value="Unplaced"/>
</dbReference>
<feature type="region of interest" description="Disordered" evidence="6">
    <location>
        <begin position="256"/>
        <end position="320"/>
    </location>
</feature>
<evidence type="ECO:0000256" key="3">
    <source>
        <dbReference type="ARBA" id="ARBA00022833"/>
    </source>
</evidence>
<evidence type="ECO:0000256" key="4">
    <source>
        <dbReference type="PROSITE-ProRule" id="PRU00146"/>
    </source>
</evidence>
<dbReference type="Gene3D" id="3.30.40.10">
    <property type="entry name" value="Zinc/RING finger domain, C3HC4 (zinc finger)"/>
    <property type="match status" value="1"/>
</dbReference>
<keyword evidence="3" id="KW-0862">Zinc</keyword>
<dbReference type="SMART" id="SM00249">
    <property type="entry name" value="PHD"/>
    <property type="match status" value="1"/>
</dbReference>
<dbReference type="InterPro" id="IPR011011">
    <property type="entry name" value="Znf_FYVE_PHD"/>
</dbReference>